<dbReference type="Proteomes" id="UP000247702">
    <property type="component" value="Unassembled WGS sequence"/>
</dbReference>
<evidence type="ECO:0000313" key="1">
    <source>
        <dbReference type="EMBL" id="GBB92674.1"/>
    </source>
</evidence>
<proteinExistence type="predicted"/>
<sequence>MGFISNLHNMESLDDIIENANKNIKKVFLAGVAPEFQQEVYIIGLKLTLDRLARELEFVQKDDYSKPASQEQVER</sequence>
<evidence type="ECO:0000313" key="2">
    <source>
        <dbReference type="Proteomes" id="UP000247702"/>
    </source>
</evidence>
<name>A0A2Z6R4K1_9GLOM</name>
<keyword evidence="2" id="KW-1185">Reference proteome</keyword>
<comment type="caution">
    <text evidence="1">The sequence shown here is derived from an EMBL/GenBank/DDBJ whole genome shotgun (WGS) entry which is preliminary data.</text>
</comment>
<organism evidence="1 2">
    <name type="scientific">Rhizophagus clarus</name>
    <dbReference type="NCBI Taxonomy" id="94130"/>
    <lineage>
        <taxon>Eukaryota</taxon>
        <taxon>Fungi</taxon>
        <taxon>Fungi incertae sedis</taxon>
        <taxon>Mucoromycota</taxon>
        <taxon>Glomeromycotina</taxon>
        <taxon>Glomeromycetes</taxon>
        <taxon>Glomerales</taxon>
        <taxon>Glomeraceae</taxon>
        <taxon>Rhizophagus</taxon>
    </lineage>
</organism>
<reference evidence="1 2" key="1">
    <citation type="submission" date="2017-11" db="EMBL/GenBank/DDBJ databases">
        <title>The genome of Rhizophagus clarus HR1 reveals common genetic basis of auxotrophy among arbuscular mycorrhizal fungi.</title>
        <authorList>
            <person name="Kobayashi Y."/>
        </authorList>
    </citation>
    <scope>NUCLEOTIDE SEQUENCE [LARGE SCALE GENOMIC DNA]</scope>
    <source>
        <strain evidence="1 2">HR1</strain>
    </source>
</reference>
<dbReference type="AlphaFoldDB" id="A0A2Z6R4K1"/>
<gene>
    <name evidence="1" type="ORF">RclHR1_02040036</name>
</gene>
<dbReference type="EMBL" id="BEXD01001158">
    <property type="protein sequence ID" value="GBB92674.1"/>
    <property type="molecule type" value="Genomic_DNA"/>
</dbReference>
<protein>
    <submittedName>
        <fullName evidence="1">Uncharacterized protein</fullName>
    </submittedName>
</protein>
<accession>A0A2Z6R4K1</accession>